<protein>
    <recommendedName>
        <fullName evidence="2">Erythromycin biosynthesis protein CIII-like C-terminal domain-containing protein</fullName>
    </recommendedName>
</protein>
<gene>
    <name evidence="3" type="ORF">P3X46_005630</name>
</gene>
<reference evidence="3" key="1">
    <citation type="journal article" date="2023" name="Plant Biotechnol. J.">
        <title>Chromosome-level wild Hevea brasiliensis genome provides new tools for genomic-assisted breeding and valuable loci to elevate rubber yield.</title>
        <authorList>
            <person name="Cheng H."/>
            <person name="Song X."/>
            <person name="Hu Y."/>
            <person name="Wu T."/>
            <person name="Yang Q."/>
            <person name="An Z."/>
            <person name="Feng S."/>
            <person name="Deng Z."/>
            <person name="Wu W."/>
            <person name="Zeng X."/>
            <person name="Tu M."/>
            <person name="Wang X."/>
            <person name="Huang H."/>
        </authorList>
    </citation>
    <scope>NUCLEOTIDE SEQUENCE</scope>
    <source>
        <strain evidence="3">MT/VB/25A 57/8</strain>
    </source>
</reference>
<name>A0ABQ9N1S2_HEVBR</name>
<dbReference type="CDD" id="cd03784">
    <property type="entry name" value="GT1_Gtf-like"/>
    <property type="match status" value="1"/>
</dbReference>
<dbReference type="Gene3D" id="3.40.50.2000">
    <property type="entry name" value="Glycogen Phosphorylase B"/>
    <property type="match status" value="2"/>
</dbReference>
<dbReference type="InterPro" id="IPR002213">
    <property type="entry name" value="UDP_glucos_trans"/>
</dbReference>
<dbReference type="Pfam" id="PF06722">
    <property type="entry name" value="EryCIII-like_C"/>
    <property type="match status" value="1"/>
</dbReference>
<dbReference type="EMBL" id="JARPOI010000003">
    <property type="protein sequence ID" value="KAJ9186089.1"/>
    <property type="molecule type" value="Genomic_DNA"/>
</dbReference>
<accession>A0ABQ9N1S2</accession>
<feature type="domain" description="Erythromycin biosynthesis protein CIII-like C-terminal" evidence="2">
    <location>
        <begin position="231"/>
        <end position="331"/>
    </location>
</feature>
<keyword evidence="1" id="KW-0808">Transferase</keyword>
<evidence type="ECO:0000256" key="1">
    <source>
        <dbReference type="ARBA" id="ARBA00022679"/>
    </source>
</evidence>
<dbReference type="SUPFAM" id="SSF53756">
    <property type="entry name" value="UDP-Glycosyltransferase/glycogen phosphorylase"/>
    <property type="match status" value="1"/>
</dbReference>
<dbReference type="InterPro" id="IPR050426">
    <property type="entry name" value="Glycosyltransferase_28"/>
</dbReference>
<dbReference type="InterPro" id="IPR010610">
    <property type="entry name" value="EryCIII-like_C"/>
</dbReference>
<evidence type="ECO:0000259" key="2">
    <source>
        <dbReference type="Pfam" id="PF06722"/>
    </source>
</evidence>
<organism evidence="3 4">
    <name type="scientific">Hevea brasiliensis</name>
    <name type="common">Para rubber tree</name>
    <name type="synonym">Siphonia brasiliensis</name>
    <dbReference type="NCBI Taxonomy" id="3981"/>
    <lineage>
        <taxon>Eukaryota</taxon>
        <taxon>Viridiplantae</taxon>
        <taxon>Streptophyta</taxon>
        <taxon>Embryophyta</taxon>
        <taxon>Tracheophyta</taxon>
        <taxon>Spermatophyta</taxon>
        <taxon>Magnoliopsida</taxon>
        <taxon>eudicotyledons</taxon>
        <taxon>Gunneridae</taxon>
        <taxon>Pentapetalae</taxon>
        <taxon>rosids</taxon>
        <taxon>fabids</taxon>
        <taxon>Malpighiales</taxon>
        <taxon>Euphorbiaceae</taxon>
        <taxon>Crotonoideae</taxon>
        <taxon>Micrandreae</taxon>
        <taxon>Hevea</taxon>
    </lineage>
</organism>
<evidence type="ECO:0000313" key="4">
    <source>
        <dbReference type="Proteomes" id="UP001174677"/>
    </source>
</evidence>
<evidence type="ECO:0000313" key="3">
    <source>
        <dbReference type="EMBL" id="KAJ9186089.1"/>
    </source>
</evidence>
<dbReference type="Proteomes" id="UP001174677">
    <property type="component" value="Chromosome 3"/>
</dbReference>
<sequence>MVENKGFLPSAPSEIPIQRQQIRDIVFSLLPACKDPDPDTNIPFKEDPPAYGHTHIAEALEVPIHIFFTMPWMPTSEFPHPLSRVKQPVAYKLSYQIVDSMIWLGIRDIINEYRKKKLKLRPVTYLSGYYSSPPDLPYGYMGSPHLVPKPKAKIDVVGFCFLNLASNYEPADSLVEWLEGDDPPIYIGFGSLPLQEPEKMTHIIVRALEETGQRGIINKGWGDLGNLAESKESVYLLDNCPHDWLFSRCKAVVHHCGAGTTAAGLKVGCPTTIVSFFGDQPLWGERVHAKGLGPAPIPVDEFSLEKLVDAIYFMLDPKRAVELAKAMEEEDWVQGAVNAFYKHFPRKKLETSSEPKSAHSKFPSIKCCFACHSFSTDIYIYIYVYSP</sequence>
<dbReference type="PANTHER" id="PTHR48050">
    <property type="entry name" value="STEROL 3-BETA-GLUCOSYLTRANSFERASE"/>
    <property type="match status" value="1"/>
</dbReference>
<proteinExistence type="predicted"/>
<dbReference type="PANTHER" id="PTHR48050:SF2">
    <property type="entry name" value="STEROL 3-BETA-GLUCOSYLTRANSFERASE UGT80A2-LIKE"/>
    <property type="match status" value="1"/>
</dbReference>
<keyword evidence="4" id="KW-1185">Reference proteome</keyword>
<comment type="caution">
    <text evidence="3">The sequence shown here is derived from an EMBL/GenBank/DDBJ whole genome shotgun (WGS) entry which is preliminary data.</text>
</comment>